<dbReference type="PANTHER" id="PTHR45953:SF1">
    <property type="entry name" value="IDURONATE 2-SULFATASE"/>
    <property type="match status" value="1"/>
</dbReference>
<gene>
    <name evidence="4" type="ORF">HNP73_001192</name>
</gene>
<name>A0A840SPQ7_9RHOB</name>
<accession>A0A840SPQ7</accession>
<dbReference type="Gene3D" id="3.40.720.10">
    <property type="entry name" value="Alkaline Phosphatase, subunit A"/>
    <property type="match status" value="1"/>
</dbReference>
<dbReference type="EMBL" id="JACHFM010000001">
    <property type="protein sequence ID" value="MBB5221271.1"/>
    <property type="molecule type" value="Genomic_DNA"/>
</dbReference>
<comment type="caution">
    <text evidence="4">The sequence shown here is derived from an EMBL/GenBank/DDBJ whole genome shotgun (WGS) entry which is preliminary data.</text>
</comment>
<dbReference type="Pfam" id="PF00884">
    <property type="entry name" value="Sulfatase"/>
    <property type="match status" value="1"/>
</dbReference>
<dbReference type="GO" id="GO:0047753">
    <property type="term" value="F:choline-sulfatase activity"/>
    <property type="evidence" value="ECO:0007669"/>
    <property type="project" value="UniProtKB-EC"/>
</dbReference>
<evidence type="ECO:0000256" key="1">
    <source>
        <dbReference type="ARBA" id="ARBA00022723"/>
    </source>
</evidence>
<keyword evidence="5" id="KW-1185">Reference proteome</keyword>
<dbReference type="EC" id="3.1.6.6" evidence="4"/>
<organism evidence="4 5">
    <name type="scientific">Amaricoccus macauensis</name>
    <dbReference type="NCBI Taxonomy" id="57001"/>
    <lineage>
        <taxon>Bacteria</taxon>
        <taxon>Pseudomonadati</taxon>
        <taxon>Pseudomonadota</taxon>
        <taxon>Alphaproteobacteria</taxon>
        <taxon>Rhodobacterales</taxon>
        <taxon>Paracoccaceae</taxon>
        <taxon>Amaricoccus</taxon>
    </lineage>
</organism>
<dbReference type="SUPFAM" id="SSF53649">
    <property type="entry name" value="Alkaline phosphatase-like"/>
    <property type="match status" value="1"/>
</dbReference>
<evidence type="ECO:0000313" key="4">
    <source>
        <dbReference type="EMBL" id="MBB5221271.1"/>
    </source>
</evidence>
<dbReference type="PANTHER" id="PTHR45953">
    <property type="entry name" value="IDURONATE 2-SULFATASE"/>
    <property type="match status" value="1"/>
</dbReference>
<sequence length="480" mass="52418">MTDRPNIVWIMGDEFRTDSLSCYGTPFPEVVTPHIDRIAASGVRFTNCYCNSPICVPARTSFMTATLPETNGVYGNEGSWASFPWDRDLVTLPEVFTAAGYRTINFGKTHLPRALHAWETDEHDGADLGNFYVGTDPSLRDDEIYTPTLKAAIGGTFRGPAEFPGNRVTRNAVRWLGEEARAGEPFFLGVGYLQPHSPVVPPAPYAGLYDALPWPEGVGDAPPGSDYERVFAGELRTDALSPDEFRRIHADYHALVRWLDDQVGAVLDALEASGLAENTIVVLEADHGVSLGESGRLQKHTFSPEVHRIPRLIAWPGRLPAGQVRGDLVQSLDLARTLCGLAGVEPAPTFQGRDLFGAETPPEMIFSTIGFGEPESRALPNQVVGTWSDGTGWPRRSCVRTARYRLDMTVRRNGAMVSPEEEDPCLVDLALDPRETVNRAGDPHYAGVLETLRAALRAHAATAHAPAYVPTYSAVERGVN</sequence>
<dbReference type="InterPro" id="IPR017850">
    <property type="entry name" value="Alkaline_phosphatase_core_sf"/>
</dbReference>
<dbReference type="AlphaFoldDB" id="A0A840SPQ7"/>
<dbReference type="InterPro" id="IPR000917">
    <property type="entry name" value="Sulfatase_N"/>
</dbReference>
<dbReference type="GO" id="GO:0005737">
    <property type="term" value="C:cytoplasm"/>
    <property type="evidence" value="ECO:0007669"/>
    <property type="project" value="TreeGrafter"/>
</dbReference>
<dbReference type="RefSeq" id="WP_184147659.1">
    <property type="nucleotide sequence ID" value="NZ_JACHFM010000001.1"/>
</dbReference>
<keyword evidence="1" id="KW-0479">Metal-binding</keyword>
<feature type="domain" description="Sulfatase N-terminal" evidence="3">
    <location>
        <begin position="5"/>
        <end position="344"/>
    </location>
</feature>
<evidence type="ECO:0000256" key="2">
    <source>
        <dbReference type="ARBA" id="ARBA00022801"/>
    </source>
</evidence>
<evidence type="ECO:0000259" key="3">
    <source>
        <dbReference type="Pfam" id="PF00884"/>
    </source>
</evidence>
<protein>
    <submittedName>
        <fullName evidence="4">Choline-sulfatase</fullName>
        <ecNumber evidence="4">3.1.6.6</ecNumber>
    </submittedName>
</protein>
<dbReference type="Proteomes" id="UP000549457">
    <property type="component" value="Unassembled WGS sequence"/>
</dbReference>
<proteinExistence type="predicted"/>
<reference evidence="4 5" key="1">
    <citation type="submission" date="2020-08" db="EMBL/GenBank/DDBJ databases">
        <title>Genomic Encyclopedia of Type Strains, Phase IV (KMG-IV): sequencing the most valuable type-strain genomes for metagenomic binning, comparative biology and taxonomic classification.</title>
        <authorList>
            <person name="Goeker M."/>
        </authorList>
    </citation>
    <scope>NUCLEOTIDE SEQUENCE [LARGE SCALE GENOMIC DNA]</scope>
    <source>
        <strain evidence="4 5">DSM 101730</strain>
    </source>
</reference>
<dbReference type="GO" id="GO:0046872">
    <property type="term" value="F:metal ion binding"/>
    <property type="evidence" value="ECO:0007669"/>
    <property type="project" value="UniProtKB-KW"/>
</dbReference>
<keyword evidence="2 4" id="KW-0378">Hydrolase</keyword>
<evidence type="ECO:0000313" key="5">
    <source>
        <dbReference type="Proteomes" id="UP000549457"/>
    </source>
</evidence>